<dbReference type="GO" id="GO:0070402">
    <property type="term" value="F:NADPH binding"/>
    <property type="evidence" value="ECO:0007669"/>
    <property type="project" value="TreeGrafter"/>
</dbReference>
<dbReference type="GO" id="GO:0005737">
    <property type="term" value="C:cytoplasm"/>
    <property type="evidence" value="ECO:0007669"/>
    <property type="project" value="TreeGrafter"/>
</dbReference>
<comment type="subunit">
    <text evidence="2">Homodimer.</text>
</comment>
<comment type="caution">
    <text evidence="13">The sequence shown here is derived from an EMBL/GenBank/DDBJ whole genome shotgun (WGS) entry which is preliminary data.</text>
</comment>
<reference evidence="13" key="1">
    <citation type="submission" date="2020-06" db="EMBL/GenBank/DDBJ databases">
        <title>Draft genome of Bugula neritina, a colonial animal packing powerful symbionts and potential medicines.</title>
        <authorList>
            <person name="Rayko M."/>
        </authorList>
    </citation>
    <scope>NUCLEOTIDE SEQUENCE [LARGE SCALE GENOMIC DNA]</scope>
    <source>
        <strain evidence="13">Kwan_BN1</strain>
    </source>
</reference>
<comment type="catalytic activity">
    <reaction evidence="11">
        <text>5,6,7,8-tetrahydropteridine + NADP(+) = 6,7-dihydropteridine + NADPH + H(+)</text>
        <dbReference type="Rhea" id="RHEA:17865"/>
        <dbReference type="ChEBI" id="CHEBI:15378"/>
        <dbReference type="ChEBI" id="CHEBI:28889"/>
        <dbReference type="ChEBI" id="CHEBI:30156"/>
        <dbReference type="ChEBI" id="CHEBI:57783"/>
        <dbReference type="ChEBI" id="CHEBI:58349"/>
        <dbReference type="EC" id="1.5.1.34"/>
    </reaction>
    <physiologicalReaction direction="right-to-left" evidence="11">
        <dbReference type="Rhea" id="RHEA:17867"/>
    </physiologicalReaction>
</comment>
<organism evidence="13 14">
    <name type="scientific">Bugula neritina</name>
    <name type="common">Brown bryozoan</name>
    <name type="synonym">Sertularia neritina</name>
    <dbReference type="NCBI Taxonomy" id="10212"/>
    <lineage>
        <taxon>Eukaryota</taxon>
        <taxon>Metazoa</taxon>
        <taxon>Spiralia</taxon>
        <taxon>Lophotrochozoa</taxon>
        <taxon>Bryozoa</taxon>
        <taxon>Gymnolaemata</taxon>
        <taxon>Cheilostomatida</taxon>
        <taxon>Flustrina</taxon>
        <taxon>Buguloidea</taxon>
        <taxon>Bugulidae</taxon>
        <taxon>Bugula</taxon>
    </lineage>
</organism>
<dbReference type="GO" id="GO:0070404">
    <property type="term" value="F:NADH binding"/>
    <property type="evidence" value="ECO:0007669"/>
    <property type="project" value="TreeGrafter"/>
</dbReference>
<dbReference type="CDD" id="cd05334">
    <property type="entry name" value="DHPR_SDR_c_like"/>
    <property type="match status" value="1"/>
</dbReference>
<keyword evidence="5" id="KW-0783">Tetrahydrobiopterin biosynthesis</keyword>
<dbReference type="FunFam" id="3.40.50.720:FF:000157">
    <property type="entry name" value="Quinoid dihydropteridine reductase"/>
    <property type="match status" value="1"/>
</dbReference>
<proteinExistence type="inferred from homology"/>
<sequence length="233" mass="24794">MSAQKVIVYGGKGALGSVLVSHFKSLKFWVGCIDRVPNEQADFNIVLTESSWAGQEEELEKLGDQLQNDKLDAILCVAGGWAGGNASSKEFIKSCNSMWQQSVWTSALAAQLATKYLKDGGLLALSGAQPALSGTAGMIGYGMAKAAVHQLVASLAAENSGMPANSIVTAILPVTLSTPMNRKWMPDADHTVWTPLEFVAELFHKWTSGSERPTNGSLVQLITKDGETSLIPV</sequence>
<gene>
    <name evidence="13" type="ORF">EB796_020191</name>
</gene>
<dbReference type="PROSITE" id="PS00061">
    <property type="entry name" value="ADH_SHORT"/>
    <property type="match status" value="1"/>
</dbReference>
<evidence type="ECO:0000313" key="14">
    <source>
        <dbReference type="Proteomes" id="UP000593567"/>
    </source>
</evidence>
<evidence type="ECO:0000256" key="3">
    <source>
        <dbReference type="ARBA" id="ARBA00022857"/>
    </source>
</evidence>
<evidence type="ECO:0000256" key="2">
    <source>
        <dbReference type="ARBA" id="ARBA00011738"/>
    </source>
</evidence>
<dbReference type="SUPFAM" id="SSF51735">
    <property type="entry name" value="NAD(P)-binding Rossmann-fold domains"/>
    <property type="match status" value="1"/>
</dbReference>
<evidence type="ECO:0000256" key="1">
    <source>
        <dbReference type="ARBA" id="ARBA00006484"/>
    </source>
</evidence>
<comment type="catalytic activity">
    <reaction evidence="12">
        <text>5,6,7,8-tetrahydropteridine + NAD(+) = 6,7-dihydropteridine + NADH + H(+)</text>
        <dbReference type="Rhea" id="RHEA:17869"/>
        <dbReference type="ChEBI" id="CHEBI:15378"/>
        <dbReference type="ChEBI" id="CHEBI:28889"/>
        <dbReference type="ChEBI" id="CHEBI:30156"/>
        <dbReference type="ChEBI" id="CHEBI:57540"/>
        <dbReference type="ChEBI" id="CHEBI:57945"/>
        <dbReference type="EC" id="1.5.1.34"/>
    </reaction>
    <physiologicalReaction direction="right-to-left" evidence="12">
        <dbReference type="Rhea" id="RHEA:17871"/>
    </physiologicalReaction>
</comment>
<evidence type="ECO:0000256" key="11">
    <source>
        <dbReference type="ARBA" id="ARBA00047429"/>
    </source>
</evidence>
<dbReference type="GO" id="GO:0004155">
    <property type="term" value="F:6,7-dihydropteridine reductase activity"/>
    <property type="evidence" value="ECO:0007669"/>
    <property type="project" value="UniProtKB-EC"/>
</dbReference>
<protein>
    <recommendedName>
        <fullName evidence="8">Dihydropteridine reductase</fullName>
        <ecNumber evidence="7">1.5.1.34</ecNumber>
    </recommendedName>
    <alternativeName>
        <fullName evidence="10">HDHPR</fullName>
    </alternativeName>
    <alternativeName>
        <fullName evidence="9">Quinoid dihydropteridine reductase</fullName>
    </alternativeName>
</protein>
<dbReference type="OrthoDB" id="1204at2759"/>
<dbReference type="InterPro" id="IPR036291">
    <property type="entry name" value="NAD(P)-bd_dom_sf"/>
</dbReference>
<dbReference type="GO" id="GO:0006729">
    <property type="term" value="P:tetrahydrobiopterin biosynthetic process"/>
    <property type="evidence" value="ECO:0007669"/>
    <property type="project" value="UniProtKB-KW"/>
</dbReference>
<comment type="function">
    <text evidence="6">Catalyzes the conversion of quinonoid dihydrobiopterin into tetrahydrobiopterin.</text>
</comment>
<evidence type="ECO:0000256" key="8">
    <source>
        <dbReference type="ARBA" id="ARBA00039520"/>
    </source>
</evidence>
<dbReference type="PANTHER" id="PTHR15104:SF0">
    <property type="entry name" value="DIHYDROPTERIDINE REDUCTASE"/>
    <property type="match status" value="1"/>
</dbReference>
<evidence type="ECO:0000256" key="5">
    <source>
        <dbReference type="ARBA" id="ARBA00023007"/>
    </source>
</evidence>
<evidence type="ECO:0000256" key="9">
    <source>
        <dbReference type="ARBA" id="ARBA00041348"/>
    </source>
</evidence>
<comment type="similarity">
    <text evidence="1">Belongs to the short-chain dehydrogenases/reductases (SDR) family.</text>
</comment>
<dbReference type="Gene3D" id="3.40.50.720">
    <property type="entry name" value="NAD(P)-binding Rossmann-like Domain"/>
    <property type="match status" value="1"/>
</dbReference>
<name>A0A7J7J652_BUGNE</name>
<evidence type="ECO:0000256" key="10">
    <source>
        <dbReference type="ARBA" id="ARBA00042518"/>
    </source>
</evidence>
<dbReference type="PANTHER" id="PTHR15104">
    <property type="entry name" value="DIHYDROPTERIDINE REDUCTASE"/>
    <property type="match status" value="1"/>
</dbReference>
<dbReference type="Proteomes" id="UP000593567">
    <property type="component" value="Unassembled WGS sequence"/>
</dbReference>
<evidence type="ECO:0000313" key="13">
    <source>
        <dbReference type="EMBL" id="KAF6021505.1"/>
    </source>
</evidence>
<keyword evidence="3" id="KW-0521">NADP</keyword>
<evidence type="ECO:0000256" key="12">
    <source>
        <dbReference type="ARBA" id="ARBA00047536"/>
    </source>
</evidence>
<evidence type="ECO:0000256" key="4">
    <source>
        <dbReference type="ARBA" id="ARBA00023002"/>
    </source>
</evidence>
<dbReference type="InterPro" id="IPR020904">
    <property type="entry name" value="Sc_DH/Rdtase_CS"/>
</dbReference>
<dbReference type="EMBL" id="VXIV02003020">
    <property type="protein sequence ID" value="KAF6021505.1"/>
    <property type="molecule type" value="Genomic_DNA"/>
</dbReference>
<dbReference type="GO" id="GO:0006559">
    <property type="term" value="P:L-phenylalanine catabolic process"/>
    <property type="evidence" value="ECO:0007669"/>
    <property type="project" value="TreeGrafter"/>
</dbReference>
<dbReference type="AlphaFoldDB" id="A0A7J7J652"/>
<dbReference type="EC" id="1.5.1.34" evidence="7"/>
<evidence type="ECO:0000256" key="7">
    <source>
        <dbReference type="ARBA" id="ARBA00039153"/>
    </source>
</evidence>
<accession>A0A7J7J652</accession>
<keyword evidence="14" id="KW-1185">Reference proteome</keyword>
<keyword evidence="4" id="KW-0560">Oxidoreductase</keyword>
<evidence type="ECO:0000256" key="6">
    <source>
        <dbReference type="ARBA" id="ARBA00037099"/>
    </source>
</evidence>